<dbReference type="GO" id="GO:0048306">
    <property type="term" value="F:calcium-dependent protein binding"/>
    <property type="evidence" value="ECO:0007669"/>
    <property type="project" value="UniProtKB-ARBA"/>
</dbReference>
<dbReference type="InterPro" id="IPR011992">
    <property type="entry name" value="EF-hand-dom_pair"/>
</dbReference>
<evidence type="ECO:0000256" key="5">
    <source>
        <dbReference type="ARBA" id="ARBA00022837"/>
    </source>
</evidence>
<feature type="compositionally biased region" description="Low complexity" evidence="6">
    <location>
        <begin position="13"/>
        <end position="49"/>
    </location>
</feature>
<dbReference type="KEGG" id="eiv:EIN_404510"/>
<dbReference type="InterPro" id="IPR018247">
    <property type="entry name" value="EF_Hand_1_Ca_BS"/>
</dbReference>
<keyword evidence="3" id="KW-0479">Metal-binding</keyword>
<accession>A0A0A1U6N1</accession>
<dbReference type="PROSITE" id="PS00018">
    <property type="entry name" value="EF_HAND_1"/>
    <property type="match status" value="1"/>
</dbReference>
<feature type="compositionally biased region" description="Polar residues" evidence="6">
    <location>
        <begin position="60"/>
        <end position="95"/>
    </location>
</feature>
<feature type="compositionally biased region" description="Low complexity" evidence="6">
    <location>
        <begin position="97"/>
        <end position="128"/>
    </location>
</feature>
<dbReference type="GeneID" id="14888978"/>
<dbReference type="OMA" id="RFLEICF"/>
<keyword evidence="4" id="KW-0677">Repeat</keyword>
<comment type="subcellular location">
    <subcellularLocation>
        <location evidence="1">Cytoplasm</location>
    </subcellularLocation>
</comment>
<dbReference type="PROSITE" id="PS50222">
    <property type="entry name" value="EF_HAND_2"/>
    <property type="match status" value="1"/>
</dbReference>
<evidence type="ECO:0000256" key="2">
    <source>
        <dbReference type="ARBA" id="ARBA00022490"/>
    </source>
</evidence>
<dbReference type="Proteomes" id="UP000014680">
    <property type="component" value="Unassembled WGS sequence"/>
</dbReference>
<evidence type="ECO:0000256" key="4">
    <source>
        <dbReference type="ARBA" id="ARBA00022737"/>
    </source>
</evidence>
<dbReference type="Gene3D" id="1.10.238.10">
    <property type="entry name" value="EF-hand"/>
    <property type="match status" value="1"/>
</dbReference>
<feature type="domain" description="EF-hand" evidence="7">
    <location>
        <begin position="183"/>
        <end position="218"/>
    </location>
</feature>
<evidence type="ECO:0000313" key="8">
    <source>
        <dbReference type="EMBL" id="ELP90057.1"/>
    </source>
</evidence>
<evidence type="ECO:0000259" key="7">
    <source>
        <dbReference type="PROSITE" id="PS50222"/>
    </source>
</evidence>
<dbReference type="OrthoDB" id="186625at2759"/>
<dbReference type="InterPro" id="IPR051426">
    <property type="entry name" value="Peflin/Sorcin_CaBP"/>
</dbReference>
<dbReference type="RefSeq" id="XP_004256828.1">
    <property type="nucleotide sequence ID" value="XM_004256780.1"/>
</dbReference>
<dbReference type="GO" id="GO:0005509">
    <property type="term" value="F:calcium ion binding"/>
    <property type="evidence" value="ECO:0007669"/>
    <property type="project" value="InterPro"/>
</dbReference>
<evidence type="ECO:0000256" key="6">
    <source>
        <dbReference type="SAM" id="MobiDB-lite"/>
    </source>
</evidence>
<protein>
    <recommendedName>
        <fullName evidence="7">EF-hand domain-containing protein</fullName>
    </recommendedName>
</protein>
<dbReference type="EMBL" id="KB206537">
    <property type="protein sequence ID" value="ELP90057.1"/>
    <property type="molecule type" value="Genomic_DNA"/>
</dbReference>
<dbReference type="GO" id="GO:0005737">
    <property type="term" value="C:cytoplasm"/>
    <property type="evidence" value="ECO:0007669"/>
    <property type="project" value="UniProtKB-SubCell"/>
</dbReference>
<dbReference type="AlphaFoldDB" id="A0A0A1U6N1"/>
<feature type="region of interest" description="Disordered" evidence="6">
    <location>
        <begin position="1"/>
        <end position="128"/>
    </location>
</feature>
<dbReference type="PANTHER" id="PTHR46212:SF3">
    <property type="entry name" value="GH27120P"/>
    <property type="match status" value="1"/>
</dbReference>
<organism evidence="8 9">
    <name type="scientific">Entamoeba invadens IP1</name>
    <dbReference type="NCBI Taxonomy" id="370355"/>
    <lineage>
        <taxon>Eukaryota</taxon>
        <taxon>Amoebozoa</taxon>
        <taxon>Evosea</taxon>
        <taxon>Archamoebae</taxon>
        <taxon>Mastigamoebida</taxon>
        <taxon>Entamoebidae</taxon>
        <taxon>Entamoeba</taxon>
    </lineage>
</organism>
<dbReference type="VEuPathDB" id="AmoebaDB:EIN_404510"/>
<evidence type="ECO:0000313" key="9">
    <source>
        <dbReference type="Proteomes" id="UP000014680"/>
    </source>
</evidence>
<evidence type="ECO:0000256" key="1">
    <source>
        <dbReference type="ARBA" id="ARBA00004496"/>
    </source>
</evidence>
<evidence type="ECO:0000256" key="3">
    <source>
        <dbReference type="ARBA" id="ARBA00022723"/>
    </source>
</evidence>
<dbReference type="PANTHER" id="PTHR46212">
    <property type="entry name" value="PEFLIN"/>
    <property type="match status" value="1"/>
</dbReference>
<dbReference type="Pfam" id="PF13499">
    <property type="entry name" value="EF-hand_7"/>
    <property type="match status" value="1"/>
</dbReference>
<gene>
    <name evidence="8" type="ORF">EIN_404510</name>
</gene>
<dbReference type="InterPro" id="IPR002048">
    <property type="entry name" value="EF_hand_dom"/>
</dbReference>
<name>A0A0A1U6N1_ENTIV</name>
<dbReference type="SUPFAM" id="SSF47473">
    <property type="entry name" value="EF-hand"/>
    <property type="match status" value="1"/>
</dbReference>
<keyword evidence="2" id="KW-0963">Cytoplasm</keyword>
<keyword evidence="9" id="KW-1185">Reference proteome</keyword>
<sequence>MKNYGTRKQRDMYPYQQGYGGYPNPYTQMQQPMNPYLQQQQQPKPQCFGPPGGPQGVPQSTTLNPPGSTYTPYGQPQMTQSTYTAPPQMQQSTYAAPQMQQPQQQPMSQSTYARPQQYQQPQQQPQQYQMQPQQQPMEQVNLFQLNPPQIPAWEVSPQKPMIQPSPQLLQKWYYPLIKSIKLEQYNKIFSWFNLVDQDRSGTLEIDELGKATYPGNIRVSPQTALRFMRIFDTQRTGHLGLYEFIGLYRFLEICFVVFNTNPGNGPETLKQRLVAMGFNPNNCTTAILFKTFSYNQVIDLNNWVGCAAFVLQSRAIYQDMLSEGMFKMGENSQDASKVLDYVSLVIDK</sequence>
<reference evidence="8 9" key="1">
    <citation type="submission" date="2012-10" db="EMBL/GenBank/DDBJ databases">
        <authorList>
            <person name="Zafar N."/>
            <person name="Inman J."/>
            <person name="Hall N."/>
            <person name="Lorenzi H."/>
            <person name="Caler E."/>
        </authorList>
    </citation>
    <scope>NUCLEOTIDE SEQUENCE [LARGE SCALE GENOMIC DNA]</scope>
    <source>
        <strain evidence="8 9">IP1</strain>
    </source>
</reference>
<keyword evidence="5" id="KW-0106">Calcium</keyword>
<proteinExistence type="predicted"/>